<feature type="domain" description="Mucin binding" evidence="2">
    <location>
        <begin position="114"/>
        <end position="185"/>
    </location>
</feature>
<protein>
    <recommendedName>
        <fullName evidence="2">Mucin binding domain-containing protein</fullName>
    </recommendedName>
</protein>
<keyword evidence="4" id="KW-1185">Reference proteome</keyword>
<feature type="compositionally biased region" description="Low complexity" evidence="1">
    <location>
        <begin position="64"/>
        <end position="80"/>
    </location>
</feature>
<dbReference type="InterPro" id="IPR041558">
    <property type="entry name" value="MucBP_2"/>
</dbReference>
<accession>A0A7X2XYG4</accession>
<feature type="region of interest" description="Disordered" evidence="1">
    <location>
        <begin position="55"/>
        <end position="82"/>
    </location>
</feature>
<dbReference type="Pfam" id="PF17965">
    <property type="entry name" value="MucBP_2"/>
    <property type="match status" value="1"/>
</dbReference>
<dbReference type="Gene3D" id="3.10.20.470">
    <property type="match status" value="2"/>
</dbReference>
<evidence type="ECO:0000259" key="2">
    <source>
        <dbReference type="Pfam" id="PF17965"/>
    </source>
</evidence>
<dbReference type="AlphaFoldDB" id="A0A7X2XYG4"/>
<evidence type="ECO:0000313" key="4">
    <source>
        <dbReference type="Proteomes" id="UP000466388"/>
    </source>
</evidence>
<feature type="non-terminal residue" evidence="3">
    <location>
        <position position="211"/>
    </location>
</feature>
<reference evidence="3 4" key="1">
    <citation type="submission" date="2019-11" db="EMBL/GenBank/DDBJ databases">
        <title>Lactobacillus sp. nov. CRM56-3, isolated from fermented tea leaves.</title>
        <authorList>
            <person name="Phuengjayaem S."/>
            <person name="Tanasupawat S."/>
        </authorList>
    </citation>
    <scope>NUCLEOTIDE SEQUENCE [LARGE SCALE GENOMIC DNA]</scope>
    <source>
        <strain evidence="3 4">CRM56-3</strain>
    </source>
</reference>
<evidence type="ECO:0000256" key="1">
    <source>
        <dbReference type="SAM" id="MobiDB-lite"/>
    </source>
</evidence>
<name>A0A7X2XYG4_9LACO</name>
<gene>
    <name evidence="3" type="ORF">GM612_12170</name>
</gene>
<organism evidence="3 4">
    <name type="scientific">Secundilactobacillus folii</name>
    <dbReference type="NCBI Taxonomy" id="2678357"/>
    <lineage>
        <taxon>Bacteria</taxon>
        <taxon>Bacillati</taxon>
        <taxon>Bacillota</taxon>
        <taxon>Bacilli</taxon>
        <taxon>Lactobacillales</taxon>
        <taxon>Lactobacillaceae</taxon>
        <taxon>Secundilactobacillus</taxon>
    </lineage>
</organism>
<evidence type="ECO:0000313" key="3">
    <source>
        <dbReference type="EMBL" id="MTV83365.1"/>
    </source>
</evidence>
<proteinExistence type="predicted"/>
<comment type="caution">
    <text evidence="3">The sequence shown here is derived from an EMBL/GenBank/DDBJ whole genome shotgun (WGS) entry which is preliminary data.</text>
</comment>
<dbReference type="EMBL" id="WNJO01000038">
    <property type="protein sequence ID" value="MTV83365.1"/>
    <property type="molecule type" value="Genomic_DNA"/>
</dbReference>
<dbReference type="Proteomes" id="UP000466388">
    <property type="component" value="Unassembled WGS sequence"/>
</dbReference>
<sequence>MLNRTEVANAIQAVLNKNYNLVSDPTATNKLDHNDNVDQDFTVMFSKLPDASYTSVPVDEAGNPIPGTTPTAETGEPGTPVKTPTVLGYTPSKTLPEVPTDNGDVKVVYSPDVQKGTVHFVDEAGGTLAPDIEVTGVTNGLIDHTKLSNQIQQIINHNYNLVSDDTAVVVFNNDDNDNQNFTISFSKLPDAGYTSVPVDEAGNPIPGTTPT</sequence>